<dbReference type="Proteomes" id="UP000245474">
    <property type="component" value="Unassembled WGS sequence"/>
</dbReference>
<gene>
    <name evidence="3" type="ORF">DEM34_02105</name>
</gene>
<dbReference type="PROSITE" id="PS51257">
    <property type="entry name" value="PROKAR_LIPOPROTEIN"/>
    <property type="match status" value="1"/>
</dbReference>
<dbReference type="CDD" id="cd02549">
    <property type="entry name" value="Peptidase_C39A"/>
    <property type="match status" value="1"/>
</dbReference>
<protein>
    <recommendedName>
        <fullName evidence="2">Peptidase C39-like domain-containing protein</fullName>
    </recommendedName>
</protein>
<evidence type="ECO:0000256" key="1">
    <source>
        <dbReference type="SAM" id="SignalP"/>
    </source>
</evidence>
<dbReference type="NCBIfam" id="NF033920">
    <property type="entry name" value="C39_PA2778_fam"/>
    <property type="match status" value="1"/>
</dbReference>
<feature type="signal peptide" evidence="1">
    <location>
        <begin position="1"/>
        <end position="23"/>
    </location>
</feature>
<keyword evidence="4" id="KW-1185">Reference proteome</keyword>
<proteinExistence type="predicted"/>
<organism evidence="3 4">
    <name type="scientific">Sediminicurvatus halobius</name>
    <dbReference type="NCBI Taxonomy" id="2182432"/>
    <lineage>
        <taxon>Bacteria</taxon>
        <taxon>Pseudomonadati</taxon>
        <taxon>Pseudomonadota</taxon>
        <taxon>Gammaproteobacteria</taxon>
        <taxon>Chromatiales</taxon>
        <taxon>Ectothiorhodospiraceae</taxon>
        <taxon>Sediminicurvatus</taxon>
    </lineage>
</organism>
<evidence type="ECO:0000313" key="4">
    <source>
        <dbReference type="Proteomes" id="UP000245474"/>
    </source>
</evidence>
<dbReference type="InterPro" id="IPR039563">
    <property type="entry name" value="Peptidase_C39_single_dom"/>
</dbReference>
<feature type="chain" id="PRO_5015749680" description="Peptidase C39-like domain-containing protein" evidence="1">
    <location>
        <begin position="24"/>
        <end position="324"/>
    </location>
</feature>
<feature type="domain" description="Peptidase C39-like" evidence="2">
    <location>
        <begin position="49"/>
        <end position="157"/>
    </location>
</feature>
<evidence type="ECO:0000313" key="3">
    <source>
        <dbReference type="EMBL" id="PWG65096.1"/>
    </source>
</evidence>
<keyword evidence="1" id="KW-0732">Signal</keyword>
<dbReference type="InterPro" id="IPR039564">
    <property type="entry name" value="Peptidase_C39-like"/>
</dbReference>
<dbReference type="SUPFAM" id="SSF48452">
    <property type="entry name" value="TPR-like"/>
    <property type="match status" value="1"/>
</dbReference>
<name>A0A2U2N7F6_9GAMM</name>
<dbReference type="Gene3D" id="3.90.70.10">
    <property type="entry name" value="Cysteine proteinases"/>
    <property type="match status" value="1"/>
</dbReference>
<dbReference type="InterPro" id="IPR011990">
    <property type="entry name" value="TPR-like_helical_dom_sf"/>
</dbReference>
<sequence length="324" mass="34921">MAPHRRAAWPSAALCLLLTLALAGCGSLPREQTALSDRAPAAELTDVPFFPDTSYYCGPAALATTLVWSGVETTPEDLAGRLIVPDRGGTLQPEMLATARSNGRLAYVIEPDLHALTRELLGGQPVIVLQNLGLDWVPYWHYAVAVGIDPDSQQVILRSGEHRRHLTETPRFARTWARGERWAMVTPAPGMLPATAEPGPLFRALAALEESADTAAALPYWQAAVSRWPRSGLLALGLANALHDRERTAAARDALARAAETAEDHRGDVLNNLARLELALGNTDAALEAARSAVAVGGERMSTYRRTLERVRCEDSPADCRGTD</sequence>
<dbReference type="RefSeq" id="WP_109675786.1">
    <property type="nucleotide sequence ID" value="NZ_CP086615.1"/>
</dbReference>
<dbReference type="Pfam" id="PF13529">
    <property type="entry name" value="Peptidase_C39_2"/>
    <property type="match status" value="1"/>
</dbReference>
<dbReference type="AlphaFoldDB" id="A0A2U2N7F6"/>
<reference evidence="3 4" key="1">
    <citation type="submission" date="2018-05" db="EMBL/GenBank/DDBJ databases">
        <title>Spiribacter halobius sp. nov., a moderately halophilic bacterium isolated from marine solar saltern.</title>
        <authorList>
            <person name="Zheng W.-S."/>
            <person name="Lu D.-C."/>
            <person name="Du Z.-J."/>
        </authorList>
    </citation>
    <scope>NUCLEOTIDE SEQUENCE [LARGE SCALE GENOMIC DNA]</scope>
    <source>
        <strain evidence="3 4">E85</strain>
    </source>
</reference>
<dbReference type="EMBL" id="QFFI01000003">
    <property type="protein sequence ID" value="PWG65096.1"/>
    <property type="molecule type" value="Genomic_DNA"/>
</dbReference>
<evidence type="ECO:0000259" key="2">
    <source>
        <dbReference type="Pfam" id="PF13529"/>
    </source>
</evidence>
<comment type="caution">
    <text evidence="3">The sequence shown here is derived from an EMBL/GenBank/DDBJ whole genome shotgun (WGS) entry which is preliminary data.</text>
</comment>
<accession>A0A2U2N7F6</accession>
<dbReference type="Gene3D" id="1.25.40.10">
    <property type="entry name" value="Tetratricopeptide repeat domain"/>
    <property type="match status" value="1"/>
</dbReference>
<dbReference type="OrthoDB" id="5611441at2"/>